<gene>
    <name evidence="2" type="ORF">J2S11_000680</name>
</gene>
<name>A0ABT9VV74_9BACI</name>
<dbReference type="Proteomes" id="UP001235840">
    <property type="component" value="Unassembled WGS sequence"/>
</dbReference>
<dbReference type="CDD" id="cd04301">
    <property type="entry name" value="NAT_SF"/>
    <property type="match status" value="1"/>
</dbReference>
<dbReference type="InterPro" id="IPR000182">
    <property type="entry name" value="GNAT_dom"/>
</dbReference>
<dbReference type="EC" id="2.3.1.57" evidence="2"/>
<comment type="caution">
    <text evidence="2">The sequence shown here is derived from an EMBL/GenBank/DDBJ whole genome shotgun (WGS) entry which is preliminary data.</text>
</comment>
<organism evidence="2 3">
    <name type="scientific">Caldalkalibacillus horti</name>
    <dbReference type="NCBI Taxonomy" id="77523"/>
    <lineage>
        <taxon>Bacteria</taxon>
        <taxon>Bacillati</taxon>
        <taxon>Bacillota</taxon>
        <taxon>Bacilli</taxon>
        <taxon>Bacillales</taxon>
        <taxon>Bacillaceae</taxon>
        <taxon>Caldalkalibacillus</taxon>
    </lineage>
</organism>
<reference evidence="2 3" key="1">
    <citation type="submission" date="2023-07" db="EMBL/GenBank/DDBJ databases">
        <title>Genomic Encyclopedia of Type Strains, Phase IV (KMG-IV): sequencing the most valuable type-strain genomes for metagenomic binning, comparative biology and taxonomic classification.</title>
        <authorList>
            <person name="Goeker M."/>
        </authorList>
    </citation>
    <scope>NUCLEOTIDE SEQUENCE [LARGE SCALE GENOMIC DNA]</scope>
    <source>
        <strain evidence="2 3">DSM 12751</strain>
    </source>
</reference>
<dbReference type="GO" id="GO:0004145">
    <property type="term" value="F:diamine N-acetyltransferase activity"/>
    <property type="evidence" value="ECO:0007669"/>
    <property type="project" value="UniProtKB-EC"/>
</dbReference>
<dbReference type="PROSITE" id="PS51186">
    <property type="entry name" value="GNAT"/>
    <property type="match status" value="1"/>
</dbReference>
<accession>A0ABT9VV74</accession>
<evidence type="ECO:0000313" key="3">
    <source>
        <dbReference type="Proteomes" id="UP001235840"/>
    </source>
</evidence>
<keyword evidence="2" id="KW-0808">Transferase</keyword>
<sequence>MSLKLEELNADNLQAAVSLSLKPGQEKYVAPVVHSIAQAYVTPTAWPRVILDQDQVVGFIMGNFDPENEIEAFRAGIWRLNVSGEDQGRGVGKFAVQALADEARSRGAERITVLWVPGEDGPEKFYLKCGFVPTGEILFGETVGVLKL</sequence>
<evidence type="ECO:0000313" key="2">
    <source>
        <dbReference type="EMBL" id="MDQ0164780.1"/>
    </source>
</evidence>
<keyword evidence="3" id="KW-1185">Reference proteome</keyword>
<dbReference type="EMBL" id="JAUSTY010000002">
    <property type="protein sequence ID" value="MDQ0164780.1"/>
    <property type="molecule type" value="Genomic_DNA"/>
</dbReference>
<dbReference type="Gene3D" id="3.40.630.30">
    <property type="match status" value="1"/>
</dbReference>
<dbReference type="SUPFAM" id="SSF55729">
    <property type="entry name" value="Acyl-CoA N-acyltransferases (Nat)"/>
    <property type="match status" value="1"/>
</dbReference>
<protein>
    <submittedName>
        <fullName evidence="2">Diamine N-acetyltransferase</fullName>
        <ecNumber evidence="2">2.3.1.57</ecNumber>
    </submittedName>
</protein>
<dbReference type="Pfam" id="PF00583">
    <property type="entry name" value="Acetyltransf_1"/>
    <property type="match status" value="1"/>
</dbReference>
<evidence type="ECO:0000259" key="1">
    <source>
        <dbReference type="PROSITE" id="PS51186"/>
    </source>
</evidence>
<feature type="domain" description="N-acetyltransferase" evidence="1">
    <location>
        <begin position="3"/>
        <end position="148"/>
    </location>
</feature>
<proteinExistence type="predicted"/>
<dbReference type="RefSeq" id="WP_307390896.1">
    <property type="nucleotide sequence ID" value="NZ_BAAADK010000018.1"/>
</dbReference>
<dbReference type="InterPro" id="IPR016181">
    <property type="entry name" value="Acyl_CoA_acyltransferase"/>
</dbReference>
<keyword evidence="2" id="KW-0012">Acyltransferase</keyword>